<organism evidence="1 2">
    <name type="scientific">Catharanthus roseus</name>
    <name type="common">Madagascar periwinkle</name>
    <name type="synonym">Vinca rosea</name>
    <dbReference type="NCBI Taxonomy" id="4058"/>
    <lineage>
        <taxon>Eukaryota</taxon>
        <taxon>Viridiplantae</taxon>
        <taxon>Streptophyta</taxon>
        <taxon>Embryophyta</taxon>
        <taxon>Tracheophyta</taxon>
        <taxon>Spermatophyta</taxon>
        <taxon>Magnoliopsida</taxon>
        <taxon>eudicotyledons</taxon>
        <taxon>Gunneridae</taxon>
        <taxon>Pentapetalae</taxon>
        <taxon>asterids</taxon>
        <taxon>lamiids</taxon>
        <taxon>Gentianales</taxon>
        <taxon>Apocynaceae</taxon>
        <taxon>Rauvolfioideae</taxon>
        <taxon>Vinceae</taxon>
        <taxon>Catharanthinae</taxon>
        <taxon>Catharanthus</taxon>
    </lineage>
</organism>
<evidence type="ECO:0000313" key="2">
    <source>
        <dbReference type="Proteomes" id="UP001060085"/>
    </source>
</evidence>
<comment type="caution">
    <text evidence="1">The sequence shown here is derived from an EMBL/GenBank/DDBJ whole genome shotgun (WGS) entry which is preliminary data.</text>
</comment>
<dbReference type="EMBL" id="CM044706">
    <property type="protein sequence ID" value="KAI5657797.1"/>
    <property type="molecule type" value="Genomic_DNA"/>
</dbReference>
<sequence>MDTPAKRYEELDLKLSLTQSTYYVEACKELSFFLRHAYSKCPKILQSLIFEDILAAFRLLPQMQTQNSISAANILLQSAESSLPKQKKVCAVKEFKHAMVSCKRRGKAQQEEDGLPHLPEDVLTIIFSFLDIRSLASAAMVCRLWSVAASENQLWESLYASFFGDLNEHMRVHKCESCGMIAYQKAMHSQMNAVTGVNMMNWRNTFKRVYNGLSSKKFTPYRGYCRNCNLIVWLDDTRCYSQHTSKNCMKTKIIPVSMFQIVNYVLYDSLSSESSSESDSDSDDGSVLKLWANVRF</sequence>
<keyword evidence="2" id="KW-1185">Reference proteome</keyword>
<evidence type="ECO:0000313" key="1">
    <source>
        <dbReference type="EMBL" id="KAI5657797.1"/>
    </source>
</evidence>
<protein>
    <submittedName>
        <fullName evidence="1">Uncharacterized protein</fullName>
    </submittedName>
</protein>
<reference evidence="2" key="1">
    <citation type="journal article" date="2023" name="Nat. Plants">
        <title>Single-cell RNA sequencing provides a high-resolution roadmap for understanding the multicellular compartmentation of specialized metabolism.</title>
        <authorList>
            <person name="Sun S."/>
            <person name="Shen X."/>
            <person name="Li Y."/>
            <person name="Li Y."/>
            <person name="Wang S."/>
            <person name="Li R."/>
            <person name="Zhang H."/>
            <person name="Shen G."/>
            <person name="Guo B."/>
            <person name="Wei J."/>
            <person name="Xu J."/>
            <person name="St-Pierre B."/>
            <person name="Chen S."/>
            <person name="Sun C."/>
        </authorList>
    </citation>
    <scope>NUCLEOTIDE SEQUENCE [LARGE SCALE GENOMIC DNA]</scope>
</reference>
<proteinExistence type="predicted"/>
<accession>A0ACC0ACU1</accession>
<dbReference type="Proteomes" id="UP001060085">
    <property type="component" value="Linkage Group LG06"/>
</dbReference>
<gene>
    <name evidence="1" type="ORF">M9H77_26590</name>
</gene>
<name>A0ACC0ACU1_CATRO</name>